<dbReference type="RefSeq" id="WP_181758982.1">
    <property type="nucleotide sequence ID" value="NZ_BMCR01000004.1"/>
</dbReference>
<dbReference type="Pfam" id="PF00392">
    <property type="entry name" value="GntR"/>
    <property type="match status" value="1"/>
</dbReference>
<proteinExistence type="predicted"/>
<protein>
    <submittedName>
        <fullName evidence="5">FadR family transcriptional regulator</fullName>
    </submittedName>
</protein>
<dbReference type="InterPro" id="IPR036390">
    <property type="entry name" value="WH_DNA-bd_sf"/>
</dbReference>
<dbReference type="PROSITE" id="PS50949">
    <property type="entry name" value="HTH_GNTR"/>
    <property type="match status" value="1"/>
</dbReference>
<dbReference type="InterPro" id="IPR000524">
    <property type="entry name" value="Tscrpt_reg_HTH_GntR"/>
</dbReference>
<keyword evidence="1" id="KW-0805">Transcription regulation</keyword>
<evidence type="ECO:0000256" key="1">
    <source>
        <dbReference type="ARBA" id="ARBA00023015"/>
    </source>
</evidence>
<gene>
    <name evidence="5" type="ORF">H1W37_03885</name>
</gene>
<dbReference type="SUPFAM" id="SSF46785">
    <property type="entry name" value="Winged helix' DNA-binding domain"/>
    <property type="match status" value="1"/>
</dbReference>
<dbReference type="InterPro" id="IPR011711">
    <property type="entry name" value="GntR_C"/>
</dbReference>
<dbReference type="GO" id="GO:0003677">
    <property type="term" value="F:DNA binding"/>
    <property type="evidence" value="ECO:0007669"/>
    <property type="project" value="UniProtKB-KW"/>
</dbReference>
<dbReference type="Gene3D" id="1.20.120.530">
    <property type="entry name" value="GntR ligand-binding domain-like"/>
    <property type="match status" value="1"/>
</dbReference>
<feature type="domain" description="HTH gntR-type" evidence="4">
    <location>
        <begin position="10"/>
        <end position="78"/>
    </location>
</feature>
<dbReference type="PRINTS" id="PR00035">
    <property type="entry name" value="HTHGNTR"/>
</dbReference>
<keyword evidence="6" id="KW-1185">Reference proteome</keyword>
<dbReference type="SMART" id="SM00345">
    <property type="entry name" value="HTH_GNTR"/>
    <property type="match status" value="1"/>
</dbReference>
<dbReference type="GO" id="GO:0003700">
    <property type="term" value="F:DNA-binding transcription factor activity"/>
    <property type="evidence" value="ECO:0007669"/>
    <property type="project" value="InterPro"/>
</dbReference>
<evidence type="ECO:0000259" key="4">
    <source>
        <dbReference type="PROSITE" id="PS50949"/>
    </source>
</evidence>
<evidence type="ECO:0000313" key="6">
    <source>
        <dbReference type="Proteomes" id="UP000559404"/>
    </source>
</evidence>
<dbReference type="SMART" id="SM00895">
    <property type="entry name" value="FCD"/>
    <property type="match status" value="1"/>
</dbReference>
<dbReference type="Proteomes" id="UP000559404">
    <property type="component" value="Unassembled WGS sequence"/>
</dbReference>
<name>A0A838XPX5_9HYPH</name>
<evidence type="ECO:0000256" key="2">
    <source>
        <dbReference type="ARBA" id="ARBA00023125"/>
    </source>
</evidence>
<sequence>MQDVAPQLRGNLKSAVAETIALRILDGTYPPGTTLPTEVDLLADLGVSRTCLREALQTLVGKGLITSRPKHGTSVRPAVDWNYLDDQMLHWRRKVVPQHQILDELLSIRDLVEPEAAALSAEHASPQDLADLREALETMSSAAGGRTQATLDADVRFHRLLLAASGNALMSGLGACIENALRASIVVTSDPRITDPIALDQHRLVLEAVEAGDADRARAQMRKLIDMTRVLLQRARTLT</sequence>
<dbReference type="Gene3D" id="1.10.10.10">
    <property type="entry name" value="Winged helix-like DNA-binding domain superfamily/Winged helix DNA-binding domain"/>
    <property type="match status" value="1"/>
</dbReference>
<accession>A0A838XPX5</accession>
<keyword evidence="2" id="KW-0238">DNA-binding</keyword>
<organism evidence="5 6">
    <name type="scientific">Stappia taiwanensis</name>
    <dbReference type="NCBI Taxonomy" id="992267"/>
    <lineage>
        <taxon>Bacteria</taxon>
        <taxon>Pseudomonadati</taxon>
        <taxon>Pseudomonadota</taxon>
        <taxon>Alphaproteobacteria</taxon>
        <taxon>Hyphomicrobiales</taxon>
        <taxon>Stappiaceae</taxon>
        <taxon>Stappia</taxon>
    </lineage>
</organism>
<dbReference type="PANTHER" id="PTHR43537">
    <property type="entry name" value="TRANSCRIPTIONAL REGULATOR, GNTR FAMILY"/>
    <property type="match status" value="1"/>
</dbReference>
<evidence type="ECO:0000256" key="3">
    <source>
        <dbReference type="ARBA" id="ARBA00023163"/>
    </source>
</evidence>
<dbReference type="PANTHER" id="PTHR43537:SF44">
    <property type="entry name" value="GNTR FAMILY REGULATORY PROTEIN"/>
    <property type="match status" value="1"/>
</dbReference>
<reference evidence="5 6" key="2">
    <citation type="submission" date="2020-08" db="EMBL/GenBank/DDBJ databases">
        <title>Stappia taiwanensis sp. nov., isolated from a coastal thermal spring.</title>
        <authorList>
            <person name="Kampfer P."/>
        </authorList>
    </citation>
    <scope>NUCLEOTIDE SEQUENCE [LARGE SCALE GENOMIC DNA]</scope>
    <source>
        <strain evidence="5 6">DSM 23284</strain>
    </source>
</reference>
<dbReference type="SUPFAM" id="SSF48008">
    <property type="entry name" value="GntR ligand-binding domain-like"/>
    <property type="match status" value="1"/>
</dbReference>
<evidence type="ECO:0000313" key="5">
    <source>
        <dbReference type="EMBL" id="MBA4610778.1"/>
    </source>
</evidence>
<dbReference type="AlphaFoldDB" id="A0A838XPX5"/>
<dbReference type="InterPro" id="IPR036388">
    <property type="entry name" value="WH-like_DNA-bd_sf"/>
</dbReference>
<reference evidence="5 6" key="1">
    <citation type="submission" date="2020-07" db="EMBL/GenBank/DDBJ databases">
        <authorList>
            <person name="Li M."/>
        </authorList>
    </citation>
    <scope>NUCLEOTIDE SEQUENCE [LARGE SCALE GENOMIC DNA]</scope>
    <source>
        <strain evidence="5 6">DSM 23284</strain>
    </source>
</reference>
<dbReference type="EMBL" id="JACEON010000003">
    <property type="protein sequence ID" value="MBA4610778.1"/>
    <property type="molecule type" value="Genomic_DNA"/>
</dbReference>
<dbReference type="Pfam" id="PF07729">
    <property type="entry name" value="FCD"/>
    <property type="match status" value="1"/>
</dbReference>
<dbReference type="InterPro" id="IPR008920">
    <property type="entry name" value="TF_FadR/GntR_C"/>
</dbReference>
<dbReference type="CDD" id="cd07377">
    <property type="entry name" value="WHTH_GntR"/>
    <property type="match status" value="1"/>
</dbReference>
<comment type="caution">
    <text evidence="5">The sequence shown here is derived from an EMBL/GenBank/DDBJ whole genome shotgun (WGS) entry which is preliminary data.</text>
</comment>
<keyword evidence="3" id="KW-0804">Transcription</keyword>